<gene>
    <name evidence="4" type="ORF">APR42_08020</name>
</gene>
<dbReference type="Pfam" id="PF03629">
    <property type="entry name" value="SASA"/>
    <property type="match status" value="1"/>
</dbReference>
<dbReference type="OrthoDB" id="9816001at2"/>
<dbReference type="GO" id="GO:0005975">
    <property type="term" value="P:carbohydrate metabolic process"/>
    <property type="evidence" value="ECO:0007669"/>
    <property type="project" value="TreeGrafter"/>
</dbReference>
<evidence type="ECO:0000313" key="4">
    <source>
        <dbReference type="EMBL" id="KRG27695.1"/>
    </source>
</evidence>
<dbReference type="Gene3D" id="3.40.50.1110">
    <property type="entry name" value="SGNH hydrolase"/>
    <property type="match status" value="1"/>
</dbReference>
<dbReference type="InterPro" id="IPR005181">
    <property type="entry name" value="SASA"/>
</dbReference>
<dbReference type="Proteomes" id="UP000051643">
    <property type="component" value="Unassembled WGS sequence"/>
</dbReference>
<dbReference type="InterPro" id="IPR039329">
    <property type="entry name" value="SIAE"/>
</dbReference>
<dbReference type="InterPro" id="IPR036514">
    <property type="entry name" value="SGNH_hydro_sf"/>
</dbReference>
<dbReference type="PANTHER" id="PTHR22901:SF0">
    <property type="entry name" value="SIALATE O-ACETYLESTERASE"/>
    <property type="match status" value="1"/>
</dbReference>
<dbReference type="STRING" id="270918.APR42_08020"/>
<keyword evidence="2" id="KW-0732">Signal</keyword>
<reference evidence="4" key="1">
    <citation type="submission" date="2015-10" db="EMBL/GenBank/DDBJ databases">
        <title>Draft genome sequence of Salegentibacter mishustinae KCTC 12263.</title>
        <authorList>
            <person name="Lin W."/>
            <person name="Zheng Q."/>
        </authorList>
    </citation>
    <scope>NUCLEOTIDE SEQUENCE [LARGE SCALE GENOMIC DNA]</scope>
    <source>
        <strain evidence="4">KCTC 12263</strain>
    </source>
</reference>
<sequence>MQKLLILFSLCFLSQTPAFANVSLPGVFGDNMVLQREANVNIWGWAKPGEEIEISSTWSDKIYTTKADKNAMWSIEIQTNAKKGPHQLTITGYNQVNLKNLLLGELWLISGQSNMEWSASAGINNAEAAIRNSTNKNIRFFSVDHRTADSPQIDLEGNWVESSPETMKYFSAIGYFFAKKLQEDLNVPIGIINASWGGTPAEVWMPEVLFNKNDTLKKAAKMLEENEWGPIKPALLYNAMIYPISSMKIKGILWYQGESNTINADYYEEIFTSLIKSWRSKWEEDLPFYYAQIAPYDYGEGFAGVKVRDAQRKVLKLSKTGMVMTSDVGNIHDIHPQDKLTPGIRFANLALAEVYGKKIKAHAPQFDYITTEGKIVKVHFKYSEGLKIGRENPESQFEIAGSDKKFYPARMEIKNNIIHLKAKAVKNPVFVRYSWQNTASSNIFNVAGLPASSFTTQN</sequence>
<protein>
    <submittedName>
        <fullName evidence="4">Sialate O-acetylesterase</fullName>
    </submittedName>
</protein>
<dbReference type="RefSeq" id="WP_057482369.1">
    <property type="nucleotide sequence ID" value="NZ_BMWR01000004.1"/>
</dbReference>
<feature type="chain" id="PRO_5006389078" evidence="2">
    <location>
        <begin position="21"/>
        <end position="458"/>
    </location>
</feature>
<evidence type="ECO:0000256" key="1">
    <source>
        <dbReference type="ARBA" id="ARBA00022801"/>
    </source>
</evidence>
<keyword evidence="1" id="KW-0378">Hydrolase</keyword>
<dbReference type="PANTHER" id="PTHR22901">
    <property type="entry name" value="SIALATE O-ACETYLESTERASE"/>
    <property type="match status" value="1"/>
</dbReference>
<proteinExistence type="predicted"/>
<feature type="domain" description="Sialate O-acetylesterase" evidence="3">
    <location>
        <begin position="105"/>
        <end position="333"/>
    </location>
</feature>
<evidence type="ECO:0000259" key="3">
    <source>
        <dbReference type="Pfam" id="PF03629"/>
    </source>
</evidence>
<keyword evidence="5" id="KW-1185">Reference proteome</keyword>
<evidence type="ECO:0000313" key="5">
    <source>
        <dbReference type="Proteomes" id="UP000051643"/>
    </source>
</evidence>
<name>A0A0Q9Z4A3_9FLAO</name>
<dbReference type="SUPFAM" id="SSF52266">
    <property type="entry name" value="SGNH hydrolase"/>
    <property type="match status" value="1"/>
</dbReference>
<dbReference type="GO" id="GO:0001681">
    <property type="term" value="F:sialate O-acetylesterase activity"/>
    <property type="evidence" value="ECO:0007669"/>
    <property type="project" value="InterPro"/>
</dbReference>
<dbReference type="EMBL" id="LKTP01000034">
    <property type="protein sequence ID" value="KRG27695.1"/>
    <property type="molecule type" value="Genomic_DNA"/>
</dbReference>
<feature type="signal peptide" evidence="2">
    <location>
        <begin position="1"/>
        <end position="20"/>
    </location>
</feature>
<accession>A0A0Q9Z4A3</accession>
<dbReference type="AlphaFoldDB" id="A0A0Q9Z4A3"/>
<comment type="caution">
    <text evidence="4">The sequence shown here is derived from an EMBL/GenBank/DDBJ whole genome shotgun (WGS) entry which is preliminary data.</text>
</comment>
<evidence type="ECO:0000256" key="2">
    <source>
        <dbReference type="SAM" id="SignalP"/>
    </source>
</evidence>
<organism evidence="4 5">
    <name type="scientific">Salegentibacter mishustinae</name>
    <dbReference type="NCBI Taxonomy" id="270918"/>
    <lineage>
        <taxon>Bacteria</taxon>
        <taxon>Pseudomonadati</taxon>
        <taxon>Bacteroidota</taxon>
        <taxon>Flavobacteriia</taxon>
        <taxon>Flavobacteriales</taxon>
        <taxon>Flavobacteriaceae</taxon>
        <taxon>Salegentibacter</taxon>
    </lineage>
</organism>